<evidence type="ECO:0000256" key="5">
    <source>
        <dbReference type="SAM" id="MobiDB-lite"/>
    </source>
</evidence>
<proteinExistence type="predicted"/>
<keyword evidence="8" id="KW-1185">Reference proteome</keyword>
<feature type="domain" description="4Fe-4S" evidence="6">
    <location>
        <begin position="2"/>
        <end position="67"/>
    </location>
</feature>
<reference evidence="7 8" key="1">
    <citation type="submission" date="2016-10" db="EMBL/GenBank/DDBJ databases">
        <authorList>
            <person name="de Groot N.N."/>
        </authorList>
    </citation>
    <scope>NUCLEOTIDE SEQUENCE [LARGE SCALE GENOMIC DNA]</scope>
    <source>
        <strain evidence="7 8">AA1</strain>
    </source>
</reference>
<dbReference type="Pfam" id="PF04060">
    <property type="entry name" value="FeS"/>
    <property type="match status" value="1"/>
</dbReference>
<protein>
    <submittedName>
        <fullName evidence="7">Putative Fe-S cluster</fullName>
    </submittedName>
</protein>
<dbReference type="AlphaFoldDB" id="A0A1G5FFR2"/>
<dbReference type="GO" id="GO:0051539">
    <property type="term" value="F:4 iron, 4 sulfur cluster binding"/>
    <property type="evidence" value="ECO:0007669"/>
    <property type="project" value="UniProtKB-KW"/>
</dbReference>
<evidence type="ECO:0000256" key="3">
    <source>
        <dbReference type="ARBA" id="ARBA00023004"/>
    </source>
</evidence>
<dbReference type="Pfam" id="PF12654">
    <property type="entry name" value="DUF3786"/>
    <property type="match status" value="1"/>
</dbReference>
<dbReference type="Gene3D" id="1.10.15.40">
    <property type="entry name" value="Electron transport complex subunit B, putative Fe-S cluster"/>
    <property type="match status" value="1"/>
</dbReference>
<organism evidence="7 8">
    <name type="scientific">Desulfoluna spongiiphila</name>
    <dbReference type="NCBI Taxonomy" id="419481"/>
    <lineage>
        <taxon>Bacteria</taxon>
        <taxon>Pseudomonadati</taxon>
        <taxon>Thermodesulfobacteriota</taxon>
        <taxon>Desulfobacteria</taxon>
        <taxon>Desulfobacterales</taxon>
        <taxon>Desulfolunaceae</taxon>
        <taxon>Desulfoluna</taxon>
    </lineage>
</organism>
<name>A0A1G5FFR2_9BACT</name>
<dbReference type="Proteomes" id="UP000198870">
    <property type="component" value="Unassembled WGS sequence"/>
</dbReference>
<sequence length="268" mass="29991">MSQFSNAMEIFKLLPRTNCRDCNESTCLAFASKVFLGQKPLDRCPHAKPAPDGGGEKEKGGGKNLDEQREEHFKALKSRLASLDLNAAAERVGGVYENGKLTLRIFGKPLSVDNAGNLFSDIHLNPMISSMVFKYILSCEGAELTGDWLPLRELKDGREKNGLFVQRSELPFKALADTYPDLFEELIVLFNGEAIDERFQSDISLVLRPLPRLPILVCYWKPDEGMDSDLHLFFDASADKNGGIDTIYTVASGIVMMFEKIARRHWSI</sequence>
<feature type="compositionally biased region" description="Basic and acidic residues" evidence="5">
    <location>
        <begin position="54"/>
        <end position="64"/>
    </location>
</feature>
<keyword evidence="3" id="KW-0408">Iron</keyword>
<dbReference type="RefSeq" id="WP_092210909.1">
    <property type="nucleotide sequence ID" value="NZ_FMUX01000008.1"/>
</dbReference>
<evidence type="ECO:0000256" key="2">
    <source>
        <dbReference type="ARBA" id="ARBA00022723"/>
    </source>
</evidence>
<evidence type="ECO:0000313" key="8">
    <source>
        <dbReference type="Proteomes" id="UP000198870"/>
    </source>
</evidence>
<dbReference type="GO" id="GO:0046872">
    <property type="term" value="F:metal ion binding"/>
    <property type="evidence" value="ECO:0007669"/>
    <property type="project" value="UniProtKB-KW"/>
</dbReference>
<dbReference type="STRING" id="419481.SAMN05216233_10844"/>
<dbReference type="InterPro" id="IPR024264">
    <property type="entry name" value="DUF3786"/>
</dbReference>
<evidence type="ECO:0000256" key="1">
    <source>
        <dbReference type="ARBA" id="ARBA00022485"/>
    </source>
</evidence>
<keyword evidence="1" id="KW-0004">4Fe-4S</keyword>
<evidence type="ECO:0000256" key="4">
    <source>
        <dbReference type="ARBA" id="ARBA00023014"/>
    </source>
</evidence>
<accession>A0A1G5FFR2</accession>
<keyword evidence="2" id="KW-0479">Metal-binding</keyword>
<dbReference type="OrthoDB" id="9793312at2"/>
<dbReference type="InterPro" id="IPR007202">
    <property type="entry name" value="4Fe-4S_dom"/>
</dbReference>
<dbReference type="PROSITE" id="PS51656">
    <property type="entry name" value="4FE4S"/>
    <property type="match status" value="1"/>
</dbReference>
<dbReference type="EMBL" id="FMUX01000008">
    <property type="protein sequence ID" value="SCY38053.1"/>
    <property type="molecule type" value="Genomic_DNA"/>
</dbReference>
<evidence type="ECO:0000313" key="7">
    <source>
        <dbReference type="EMBL" id="SCY38053.1"/>
    </source>
</evidence>
<keyword evidence="4" id="KW-0411">Iron-sulfur</keyword>
<evidence type="ECO:0000259" key="6">
    <source>
        <dbReference type="PROSITE" id="PS51656"/>
    </source>
</evidence>
<feature type="region of interest" description="Disordered" evidence="5">
    <location>
        <begin position="45"/>
        <end position="64"/>
    </location>
</feature>
<gene>
    <name evidence="7" type="ORF">SAMN05216233_10844</name>
</gene>